<proteinExistence type="predicted"/>
<sequence length="69" mass="7753">MALRVRAKFRQLCHTRDETLHLFLSGTGGHPVVQVWLRLPFLLQGSSRASEGKGGICFFYCLQSLYGVV</sequence>
<dbReference type="AlphaFoldDB" id="A0A0G4FLR5"/>
<protein>
    <submittedName>
        <fullName evidence="1">Uncharacterized protein</fullName>
    </submittedName>
</protein>
<dbReference type="VEuPathDB" id="CryptoDB:Cvel_17585"/>
<reference evidence="1" key="1">
    <citation type="submission" date="2014-11" db="EMBL/GenBank/DDBJ databases">
        <authorList>
            <person name="Otto D Thomas"/>
            <person name="Naeem Raeece"/>
        </authorList>
    </citation>
    <scope>NUCLEOTIDE SEQUENCE</scope>
</reference>
<dbReference type="EMBL" id="CDMZ01000456">
    <property type="protein sequence ID" value="CEM14723.1"/>
    <property type="molecule type" value="Genomic_DNA"/>
</dbReference>
<name>A0A0G4FLR5_9ALVE</name>
<gene>
    <name evidence="1" type="ORF">Cvel_17585</name>
</gene>
<evidence type="ECO:0000313" key="1">
    <source>
        <dbReference type="EMBL" id="CEM14723.1"/>
    </source>
</evidence>
<organism evidence="1">
    <name type="scientific">Chromera velia CCMP2878</name>
    <dbReference type="NCBI Taxonomy" id="1169474"/>
    <lineage>
        <taxon>Eukaryota</taxon>
        <taxon>Sar</taxon>
        <taxon>Alveolata</taxon>
        <taxon>Colpodellida</taxon>
        <taxon>Chromeraceae</taxon>
        <taxon>Chromera</taxon>
    </lineage>
</organism>
<accession>A0A0G4FLR5</accession>